<dbReference type="RefSeq" id="WP_093577055.1">
    <property type="nucleotide sequence ID" value="NZ_FOWC01000023.1"/>
</dbReference>
<organism evidence="2 3">
    <name type="scientific">Amycolatopsis rubida</name>
    <dbReference type="NCBI Taxonomy" id="112413"/>
    <lineage>
        <taxon>Bacteria</taxon>
        <taxon>Bacillati</taxon>
        <taxon>Actinomycetota</taxon>
        <taxon>Actinomycetes</taxon>
        <taxon>Pseudonocardiales</taxon>
        <taxon>Pseudonocardiaceae</taxon>
        <taxon>Amycolatopsis</taxon>
    </lineage>
</organism>
<feature type="transmembrane region" description="Helical" evidence="1">
    <location>
        <begin position="6"/>
        <end position="22"/>
    </location>
</feature>
<evidence type="ECO:0000313" key="3">
    <source>
        <dbReference type="Proteomes" id="UP000199137"/>
    </source>
</evidence>
<dbReference type="STRING" id="112413.SAMN05421854_1235"/>
<dbReference type="EMBL" id="FOWC01000023">
    <property type="protein sequence ID" value="SFQ75437.1"/>
    <property type="molecule type" value="Genomic_DNA"/>
</dbReference>
<reference evidence="2 3" key="1">
    <citation type="submission" date="2016-10" db="EMBL/GenBank/DDBJ databases">
        <authorList>
            <person name="de Groot N.N."/>
        </authorList>
    </citation>
    <scope>NUCLEOTIDE SEQUENCE [LARGE SCALE GENOMIC DNA]</scope>
    <source>
        <strain evidence="2 3">DSM 44637</strain>
    </source>
</reference>
<protein>
    <submittedName>
        <fullName evidence="2">Uncharacterized protein</fullName>
    </submittedName>
</protein>
<proteinExistence type="predicted"/>
<accession>A0A1I6B3S8</accession>
<dbReference type="AlphaFoldDB" id="A0A1I6B3S8"/>
<dbReference type="Proteomes" id="UP000199137">
    <property type="component" value="Unassembled WGS sequence"/>
</dbReference>
<evidence type="ECO:0000313" key="2">
    <source>
        <dbReference type="EMBL" id="SFQ75437.1"/>
    </source>
</evidence>
<keyword evidence="1" id="KW-0472">Membrane</keyword>
<sequence length="110" mass="11903">MNVSPNVLFAALGVALLVLWVWRASARRARRAADAARASARLLSLTGRVVAGAVVLTGVQWLAFTYPGAPWLLRVAALGLPALFSSYTLVRALTVTTVDFRREARRGGRR</sequence>
<name>A0A1I6B3S8_9PSEU</name>
<gene>
    <name evidence="2" type="ORF">SAMN05421854_1235</name>
</gene>
<dbReference type="OrthoDB" id="3696538at2"/>
<evidence type="ECO:0000256" key="1">
    <source>
        <dbReference type="SAM" id="Phobius"/>
    </source>
</evidence>
<feature type="transmembrane region" description="Helical" evidence="1">
    <location>
        <begin position="42"/>
        <end position="63"/>
    </location>
</feature>
<keyword evidence="1" id="KW-1133">Transmembrane helix</keyword>
<feature type="transmembrane region" description="Helical" evidence="1">
    <location>
        <begin position="75"/>
        <end position="100"/>
    </location>
</feature>
<keyword evidence="1" id="KW-0812">Transmembrane</keyword>